<dbReference type="Proteomes" id="UP001186944">
    <property type="component" value="Unassembled WGS sequence"/>
</dbReference>
<dbReference type="PROSITE" id="PS50950">
    <property type="entry name" value="ZF_THAP"/>
    <property type="match status" value="1"/>
</dbReference>
<dbReference type="PROSITE" id="PS50088">
    <property type="entry name" value="ANK_REPEAT"/>
    <property type="match status" value="2"/>
</dbReference>
<protein>
    <recommendedName>
        <fullName evidence="10">THAP-type domain-containing protein</fullName>
    </recommendedName>
</protein>
<sequence length="2116" mass="241574">MPSCQALNCTNERGKCQKSFFRIPNPNKNAEQKRLCKQWITNLKNGKLSFDTFKYGDSKIVCEDHFTADCFERNVVAESLNFHPKRKRFIPNAVPTIVNTDKVSDRIKTAPAKRSSDQQVKRERAKNRSIVTLHCTPLLMSPKVQLECAIMSEEEENGDEGPSEESCHFARLSMLAFDVGQDSMRKVLRHISKKDEIEFSKEIQKYNLKLLDHEKAVLIPKVQYEKLDFSVMYKVCRNVLQSDIRNFDNSKAKWGKEPDDSDESLLATIERIRSVRNSAIGHVASTKLPKVDFEPLWNRMMKAIEIIDKLFNLKNKEEGIKLLTQPIDSALVKDLKEKYEKEVKILEEILEVSGQYDEEVQNQAYNLSQTIKKKQEHIRILKGDQQPERWEDFVRLNHSADMIQNMTNTFFKRHLKEDEFIVETKCLEDAKTILKKFNHVTIKGFPGTGKTKLAIRLVLNFVRSHPRMFYVRKLCTPDHLQTVTPEENQIIFIDDIFGKGLAESREVRNWAETFKFFIQSESRTGKGDTPSGIFFIVTSGTHPFDSAYKISRTHPFLQKGVVVDLSPMEPIEPSGKKSPTCSLQTHERKEIVIQQFKLLRKEVPENVWNNLHIIADSFTVGPQGFPLCAKLFASEDRFTKLCHEFFSKPHHHLLDLIHKAVEDADVNRIVLLSLLFHENEKKKSSEAADTKMLCFQDNEKYCKQLIARNNLQDLLVSENEPIDIIDCEKAAAENMENLISKGSKGYAFLHDSVHEAVEIFFMQTFFNQAVESVDIDVLVERVEVEGSIPNINLKSENYSLFAKRLIAEIEKGNAKSVCKSPVMKHPDFLKEFSDRLRKSCQDDNHRIALENLENIFLFANKEDQRYNKENLLSFALKQKAMDLAICLLELMREFKQKGTGQHGSKQNKSETQTEREKEREKIVQNRLSCALIKACSISYANISVFQQIFTLFKEIFTLFTESFHVNCSYCEFCRGRNLQDEITPMKSKHHCCLEGASLVGNDVAVQTLLKQKAYIPHSRWNGWKFLHTCAEHSDEQLCNHKFIDALQKYHTSSRGNQEGVIVRRKENDLCEIADLIHHRCQPSNFEDLLDLLLAILTELELTPEILKVFEAYNIFIGESFNHKYMVSGLEGVDSCSSKSKIPHTHTRPFNRENSSDSASEIAIVNESGNRVYVYCLLHAVAKAKFSERFLLRRDLSLSEVESLQDDQSNSVPEGSSAEDYTSTPPSSYVLYRRRKEGLHEYMERRERMIKVKEMRHLVKHGCHIDDENVNGETVLTLEVMKEEIDLLFLKEILELDANPNVKDKGGCVPLHYIVSSKLEDSEAREAVRILVSKGADVAIKNNKGDTPLSLAIDFIARQTKPRLQVLQELLKSLREPYIMSLKSGSKTIMPLHYVLEIPFDVKDKIEVLSILKENLFELGSEKDNFNRTGLMTCIIHDPHLVDVFEFLLSWPLDITVKDNSDCTVLHHIVQADCGIENKMELLEKMGDDVKRIVNVKNRSGLSAIMIVLRQDTIHLQLVERLLNCGSDLSLQDMGGLDCFAQTLHYSLRAGKIFSERIYQSTMNSLTVESESMSSLHENGTVQWADIPMPSVRSDKKLLDMMGKYVKDFNGLDNKKRSCLHHLMGTCLTEKDAIEWCNIFIQESLDVDQEDQDGKSPVILALESCPQRSELLKCIISASKKARSWPQRKVYEMLVRPGCLSMPLVQYLVEEGILIEDKTSDLNTDSNLFHYLAETGFESFRLVKQQKNIVKELTGELGFNVLKYEEDKNIMVGLQKYFNINKRDGNSNTPLHLACKDAPLTCIFNFVDSGAFIDSRTTEDKIPAQIVIESDRSDSDVRRILQKHLLKDSNCVNHKDESDKTPLALAVSCKKDRSETIKFLLENGADVTLRDNCNATALHLSVGNEDKNDFDCQHYLQMLLSQNSDVQIVNAKNTSGMTPLNIAASICNQSRLLSMLTLLRVNKCNVDTTDELKRTPLLNCIVNMKTLGFKPLVDLERLARVCILLACGAKNTKDSEQMSVTNFCSMNPHHEDIRKLILGKTKADKSQMQSLLQKSISNVRTKSRMTGHELPDVDLSSLGAPLCKALKEAAGFLCDDELAMTVDYHEYDENTTSDACV</sequence>
<keyword evidence="6 8" id="KW-0238">DNA-binding</keyword>
<keyword evidence="1" id="KW-0479">Metal-binding</keyword>
<evidence type="ECO:0000256" key="9">
    <source>
        <dbReference type="SAM" id="MobiDB-lite"/>
    </source>
</evidence>
<evidence type="ECO:0000256" key="7">
    <source>
        <dbReference type="PROSITE-ProRule" id="PRU00023"/>
    </source>
</evidence>
<evidence type="ECO:0000256" key="4">
    <source>
        <dbReference type="ARBA" id="ARBA00022833"/>
    </source>
</evidence>
<keyword evidence="5 7" id="KW-0040">ANK repeat</keyword>
<keyword evidence="12" id="KW-1185">Reference proteome</keyword>
<feature type="compositionally biased region" description="Basic and acidic residues" evidence="9">
    <location>
        <begin position="907"/>
        <end position="917"/>
    </location>
</feature>
<dbReference type="PANTHER" id="PTHR24126">
    <property type="entry name" value="ANKYRIN REPEAT, PH AND SEC7 DOMAIN CONTAINING PROTEIN SECG-RELATED"/>
    <property type="match status" value="1"/>
</dbReference>
<name>A0AA89C9R9_PINIB</name>
<dbReference type="InterPro" id="IPR041249">
    <property type="entry name" value="HEPN_DZIP3"/>
</dbReference>
<dbReference type="PROSITE" id="PS50297">
    <property type="entry name" value="ANK_REP_REGION"/>
    <property type="match status" value="1"/>
</dbReference>
<evidence type="ECO:0000256" key="2">
    <source>
        <dbReference type="ARBA" id="ARBA00022737"/>
    </source>
</evidence>
<evidence type="ECO:0000259" key="10">
    <source>
        <dbReference type="PROSITE" id="PS50950"/>
    </source>
</evidence>
<dbReference type="InterPro" id="IPR036770">
    <property type="entry name" value="Ankyrin_rpt-contain_sf"/>
</dbReference>
<evidence type="ECO:0000256" key="1">
    <source>
        <dbReference type="ARBA" id="ARBA00022723"/>
    </source>
</evidence>
<dbReference type="InterPro" id="IPR002110">
    <property type="entry name" value="Ankyrin_rpt"/>
</dbReference>
<feature type="repeat" description="ANK" evidence="7">
    <location>
        <begin position="1305"/>
        <end position="1342"/>
    </location>
</feature>
<evidence type="ECO:0000256" key="8">
    <source>
        <dbReference type="PROSITE-ProRule" id="PRU00309"/>
    </source>
</evidence>
<dbReference type="SUPFAM" id="SSF57716">
    <property type="entry name" value="Glucocorticoid receptor-like (DNA-binding domain)"/>
    <property type="match status" value="1"/>
</dbReference>
<feature type="region of interest" description="Disordered" evidence="9">
    <location>
        <begin position="898"/>
        <end position="917"/>
    </location>
</feature>
<feature type="repeat" description="ANK" evidence="7">
    <location>
        <begin position="1857"/>
        <end position="1891"/>
    </location>
</feature>
<dbReference type="InterPro" id="IPR027417">
    <property type="entry name" value="P-loop_NTPase"/>
</dbReference>
<organism evidence="11 12">
    <name type="scientific">Pinctada imbricata</name>
    <name type="common">Atlantic pearl-oyster</name>
    <name type="synonym">Pinctada martensii</name>
    <dbReference type="NCBI Taxonomy" id="66713"/>
    <lineage>
        <taxon>Eukaryota</taxon>
        <taxon>Metazoa</taxon>
        <taxon>Spiralia</taxon>
        <taxon>Lophotrochozoa</taxon>
        <taxon>Mollusca</taxon>
        <taxon>Bivalvia</taxon>
        <taxon>Autobranchia</taxon>
        <taxon>Pteriomorphia</taxon>
        <taxon>Pterioida</taxon>
        <taxon>Pterioidea</taxon>
        <taxon>Pteriidae</taxon>
        <taxon>Pinctada</taxon>
    </lineage>
</organism>
<evidence type="ECO:0000256" key="5">
    <source>
        <dbReference type="ARBA" id="ARBA00023043"/>
    </source>
</evidence>
<proteinExistence type="predicted"/>
<comment type="caution">
    <text evidence="11">The sequence shown here is derived from an EMBL/GenBank/DDBJ whole genome shotgun (WGS) entry which is preliminary data.</text>
</comment>
<evidence type="ECO:0000313" key="11">
    <source>
        <dbReference type="EMBL" id="KAK3101357.1"/>
    </source>
</evidence>
<dbReference type="SUPFAM" id="SSF48403">
    <property type="entry name" value="Ankyrin repeat"/>
    <property type="match status" value="3"/>
</dbReference>
<gene>
    <name evidence="11" type="ORF">FSP39_002994</name>
</gene>
<dbReference type="SMART" id="SM00692">
    <property type="entry name" value="DM3"/>
    <property type="match status" value="1"/>
</dbReference>
<keyword evidence="2" id="KW-0677">Repeat</keyword>
<dbReference type="SUPFAM" id="SSF52540">
    <property type="entry name" value="P-loop containing nucleoside triphosphate hydrolases"/>
    <property type="match status" value="2"/>
</dbReference>
<evidence type="ECO:0000313" key="12">
    <source>
        <dbReference type="Proteomes" id="UP001186944"/>
    </source>
</evidence>
<dbReference type="Gene3D" id="1.25.40.20">
    <property type="entry name" value="Ankyrin repeat-containing domain"/>
    <property type="match status" value="3"/>
</dbReference>
<dbReference type="PANTHER" id="PTHR24126:SF14">
    <property type="entry name" value="ANK_REP_REGION DOMAIN-CONTAINING PROTEIN"/>
    <property type="match status" value="1"/>
</dbReference>
<dbReference type="GO" id="GO:0008270">
    <property type="term" value="F:zinc ion binding"/>
    <property type="evidence" value="ECO:0007669"/>
    <property type="project" value="UniProtKB-KW"/>
</dbReference>
<dbReference type="SMART" id="SM00980">
    <property type="entry name" value="THAP"/>
    <property type="match status" value="1"/>
</dbReference>
<dbReference type="Pfam" id="PF05485">
    <property type="entry name" value="THAP"/>
    <property type="match status" value="1"/>
</dbReference>
<dbReference type="SMART" id="SM00248">
    <property type="entry name" value="ANK"/>
    <property type="match status" value="10"/>
</dbReference>
<feature type="domain" description="THAP-type" evidence="10">
    <location>
        <begin position="1"/>
        <end position="98"/>
    </location>
</feature>
<keyword evidence="3 8" id="KW-0863">Zinc-finger</keyword>
<dbReference type="EMBL" id="VSWD01000005">
    <property type="protein sequence ID" value="KAK3101357.1"/>
    <property type="molecule type" value="Genomic_DNA"/>
</dbReference>
<dbReference type="Pfam" id="PF12796">
    <property type="entry name" value="Ank_2"/>
    <property type="match status" value="1"/>
</dbReference>
<dbReference type="InterPro" id="IPR049050">
    <property type="entry name" value="nSTAND3"/>
</dbReference>
<dbReference type="InterPro" id="IPR006612">
    <property type="entry name" value="THAP_Znf"/>
</dbReference>
<evidence type="ECO:0000256" key="3">
    <source>
        <dbReference type="ARBA" id="ARBA00022771"/>
    </source>
</evidence>
<feature type="region of interest" description="Disordered" evidence="9">
    <location>
        <begin position="1202"/>
        <end position="1226"/>
    </location>
</feature>
<reference evidence="11" key="1">
    <citation type="submission" date="2019-08" db="EMBL/GenBank/DDBJ databases">
        <title>The improved chromosome-level genome for the pearl oyster Pinctada fucata martensii using PacBio sequencing and Hi-C.</title>
        <authorList>
            <person name="Zheng Z."/>
        </authorList>
    </citation>
    <scope>NUCLEOTIDE SEQUENCE</scope>
    <source>
        <strain evidence="11">ZZ-2019</strain>
        <tissue evidence="11">Adductor muscle</tissue>
    </source>
</reference>
<evidence type="ECO:0000256" key="6">
    <source>
        <dbReference type="ARBA" id="ARBA00023125"/>
    </source>
</evidence>
<keyword evidence="4" id="KW-0862">Zinc</keyword>
<accession>A0AA89C9R9</accession>
<dbReference type="Pfam" id="PF20720">
    <property type="entry name" value="nSTAND3"/>
    <property type="match status" value="1"/>
</dbReference>
<dbReference type="GO" id="GO:0003677">
    <property type="term" value="F:DNA binding"/>
    <property type="evidence" value="ECO:0007669"/>
    <property type="project" value="UniProtKB-UniRule"/>
</dbReference>
<dbReference type="Pfam" id="PF18738">
    <property type="entry name" value="HEPN_DZIP3"/>
    <property type="match status" value="1"/>
</dbReference>